<evidence type="ECO:0000256" key="5">
    <source>
        <dbReference type="ARBA" id="ARBA00023136"/>
    </source>
</evidence>
<feature type="transmembrane region" description="Helical" evidence="6">
    <location>
        <begin position="245"/>
        <end position="268"/>
    </location>
</feature>
<feature type="transmembrane region" description="Helical" evidence="6">
    <location>
        <begin position="274"/>
        <end position="304"/>
    </location>
</feature>
<keyword evidence="8" id="KW-1185">Reference proteome</keyword>
<evidence type="ECO:0000256" key="3">
    <source>
        <dbReference type="ARBA" id="ARBA00022692"/>
    </source>
</evidence>
<dbReference type="Proteomes" id="UP001484097">
    <property type="component" value="Unassembled WGS sequence"/>
</dbReference>
<feature type="transmembrane region" description="Helical" evidence="6">
    <location>
        <begin position="66"/>
        <end position="89"/>
    </location>
</feature>
<keyword evidence="4 6" id="KW-1133">Transmembrane helix</keyword>
<reference evidence="7 8" key="1">
    <citation type="submission" date="2024-05" db="EMBL/GenBank/DDBJ databases">
        <authorList>
            <person name="Yi C."/>
        </authorList>
    </citation>
    <scope>NUCLEOTIDE SEQUENCE [LARGE SCALE GENOMIC DNA]</scope>
    <source>
        <strain evidence="7 8">XS13</strain>
    </source>
</reference>
<evidence type="ECO:0000256" key="1">
    <source>
        <dbReference type="ARBA" id="ARBA00004651"/>
    </source>
</evidence>
<gene>
    <name evidence="7" type="ORF">ABDK96_13200</name>
</gene>
<feature type="transmembrane region" description="Helical" evidence="6">
    <location>
        <begin position="168"/>
        <end position="194"/>
    </location>
</feature>
<comment type="subcellular location">
    <subcellularLocation>
        <location evidence="1">Cell membrane</location>
        <topology evidence="1">Multi-pass membrane protein</topology>
    </subcellularLocation>
</comment>
<keyword evidence="5 6" id="KW-0472">Membrane</keyword>
<organism evidence="7 8">
    <name type="scientific">Citricoccus nitrophenolicus</name>
    <dbReference type="NCBI Taxonomy" id="863575"/>
    <lineage>
        <taxon>Bacteria</taxon>
        <taxon>Bacillati</taxon>
        <taxon>Actinomycetota</taxon>
        <taxon>Actinomycetes</taxon>
        <taxon>Micrococcales</taxon>
        <taxon>Micrococcaceae</taxon>
        <taxon>Citricoccus</taxon>
    </lineage>
</organism>
<dbReference type="PANTHER" id="PTHR30213">
    <property type="entry name" value="INNER MEMBRANE PROTEIN YHJD"/>
    <property type="match status" value="1"/>
</dbReference>
<keyword evidence="3 6" id="KW-0812">Transmembrane</keyword>
<comment type="caution">
    <text evidence="7">The sequence shown here is derived from an EMBL/GenBank/DDBJ whole genome shotgun (WGS) entry which is preliminary data.</text>
</comment>
<accession>A0ABV0IKE8</accession>
<feature type="transmembrane region" description="Helical" evidence="6">
    <location>
        <begin position="126"/>
        <end position="147"/>
    </location>
</feature>
<evidence type="ECO:0000256" key="2">
    <source>
        <dbReference type="ARBA" id="ARBA00022475"/>
    </source>
</evidence>
<dbReference type="RefSeq" id="WP_347921284.1">
    <property type="nucleotide sequence ID" value="NZ_JBDXMX010000006.1"/>
</dbReference>
<name>A0ABV0IKE8_9MICC</name>
<evidence type="ECO:0000256" key="6">
    <source>
        <dbReference type="SAM" id="Phobius"/>
    </source>
</evidence>
<evidence type="ECO:0000256" key="4">
    <source>
        <dbReference type="ARBA" id="ARBA00022989"/>
    </source>
</evidence>
<evidence type="ECO:0000313" key="7">
    <source>
        <dbReference type="EMBL" id="MEO9248638.1"/>
    </source>
</evidence>
<feature type="transmembrane region" description="Helical" evidence="6">
    <location>
        <begin position="214"/>
        <end position="233"/>
    </location>
</feature>
<evidence type="ECO:0000313" key="8">
    <source>
        <dbReference type="Proteomes" id="UP001484097"/>
    </source>
</evidence>
<dbReference type="InterPro" id="IPR017039">
    <property type="entry name" value="Virul_fac_BrkB"/>
</dbReference>
<dbReference type="PANTHER" id="PTHR30213:SF0">
    <property type="entry name" value="UPF0761 MEMBRANE PROTEIN YIHY"/>
    <property type="match status" value="1"/>
</dbReference>
<protein>
    <submittedName>
        <fullName evidence="7">YihY/virulence factor BrkB family protein</fullName>
    </submittedName>
</protein>
<dbReference type="Pfam" id="PF03631">
    <property type="entry name" value="Virul_fac_BrkB"/>
    <property type="match status" value="1"/>
</dbReference>
<proteinExistence type="predicted"/>
<dbReference type="EMBL" id="JBDXMX010000006">
    <property type="protein sequence ID" value="MEO9248638.1"/>
    <property type="molecule type" value="Genomic_DNA"/>
</dbReference>
<sequence>MGPRYAAAPALSRGGTLETMPRRLLRRPAPAHTYRQPRVTLFHVIRRTIMKLVDIQVWDVAGSMTFYTLLSMVPAAISMVSIVSLLGLADETVVTAAELVHELLPGVNPDVVTDTLLALASTSGGVVGLVLGLVGSIVAASNALASFHRAMHRIHDTREGRRFLWFRTVIFVETVVLMVAFIAVLLLIVIGGGLSERLGEALGLTTATVTAWNILKWPAILAVLVLAVTLAYHRGPNVVQPRYRWLSWGGLTAVLILFAMTVLLGWLAGLSGTFTAVIGTLNSVVVILVVLWLAFIVLVAGAAFDAELLRGRQLAAGLPAADALQLRTRNTGVLEFLDEDAAKARTTARAVTESVRTGEPVTLTRTPWIAEAHTLWAIDAVDRPISTGQPYEDGAGTAD</sequence>
<keyword evidence="2" id="KW-1003">Cell membrane</keyword>